<name>A0A0P0WLX6_ORYSJ</name>
<feature type="region of interest" description="Disordered" evidence="1">
    <location>
        <begin position="1"/>
        <end position="30"/>
    </location>
</feature>
<feature type="compositionally biased region" description="Basic residues" evidence="1">
    <location>
        <begin position="17"/>
        <end position="30"/>
    </location>
</feature>
<gene>
    <name evidence="2" type="ordered locus">Os05g0392900</name>
    <name evidence="2" type="ORF">OSNPB_050392900</name>
</gene>
<sequence>MLICGAHVGPTLTQPPRRTKPGSKPPMHLK</sequence>
<reference evidence="3" key="1">
    <citation type="journal article" date="2005" name="Nature">
        <title>The map-based sequence of the rice genome.</title>
        <authorList>
            <consortium name="International rice genome sequencing project (IRGSP)"/>
            <person name="Matsumoto T."/>
            <person name="Wu J."/>
            <person name="Kanamori H."/>
            <person name="Katayose Y."/>
            <person name="Fujisawa M."/>
            <person name="Namiki N."/>
            <person name="Mizuno H."/>
            <person name="Yamamoto K."/>
            <person name="Antonio B.A."/>
            <person name="Baba T."/>
            <person name="Sakata K."/>
            <person name="Nagamura Y."/>
            <person name="Aoki H."/>
            <person name="Arikawa K."/>
            <person name="Arita K."/>
            <person name="Bito T."/>
            <person name="Chiden Y."/>
            <person name="Fujitsuka N."/>
            <person name="Fukunaka R."/>
            <person name="Hamada M."/>
            <person name="Harada C."/>
            <person name="Hayashi A."/>
            <person name="Hijishita S."/>
            <person name="Honda M."/>
            <person name="Hosokawa S."/>
            <person name="Ichikawa Y."/>
            <person name="Idonuma A."/>
            <person name="Iijima M."/>
            <person name="Ikeda M."/>
            <person name="Ikeno M."/>
            <person name="Ito K."/>
            <person name="Ito S."/>
            <person name="Ito T."/>
            <person name="Ito Y."/>
            <person name="Ito Y."/>
            <person name="Iwabuchi A."/>
            <person name="Kamiya K."/>
            <person name="Karasawa W."/>
            <person name="Kurita K."/>
            <person name="Katagiri S."/>
            <person name="Kikuta A."/>
            <person name="Kobayashi H."/>
            <person name="Kobayashi N."/>
            <person name="Machita K."/>
            <person name="Maehara T."/>
            <person name="Masukawa M."/>
            <person name="Mizubayashi T."/>
            <person name="Mukai Y."/>
            <person name="Nagasaki H."/>
            <person name="Nagata Y."/>
            <person name="Naito S."/>
            <person name="Nakashima M."/>
            <person name="Nakama Y."/>
            <person name="Nakamichi Y."/>
            <person name="Nakamura M."/>
            <person name="Meguro A."/>
            <person name="Negishi M."/>
            <person name="Ohta I."/>
            <person name="Ohta T."/>
            <person name="Okamoto M."/>
            <person name="Ono N."/>
            <person name="Saji S."/>
            <person name="Sakaguchi M."/>
            <person name="Sakai K."/>
            <person name="Shibata M."/>
            <person name="Shimokawa T."/>
            <person name="Song J."/>
            <person name="Takazaki Y."/>
            <person name="Terasawa K."/>
            <person name="Tsugane M."/>
            <person name="Tsuji K."/>
            <person name="Ueda S."/>
            <person name="Waki K."/>
            <person name="Yamagata H."/>
            <person name="Yamamoto M."/>
            <person name="Yamamoto S."/>
            <person name="Yamane H."/>
            <person name="Yoshiki S."/>
            <person name="Yoshihara R."/>
            <person name="Yukawa K."/>
            <person name="Zhong H."/>
            <person name="Yano M."/>
            <person name="Yuan Q."/>
            <person name="Ouyang S."/>
            <person name="Liu J."/>
            <person name="Jones K.M."/>
            <person name="Gansberger K."/>
            <person name="Moffat K."/>
            <person name="Hill J."/>
            <person name="Bera J."/>
            <person name="Fadrosh D."/>
            <person name="Jin S."/>
            <person name="Johri S."/>
            <person name="Kim M."/>
            <person name="Overton L."/>
            <person name="Reardon M."/>
            <person name="Tsitrin T."/>
            <person name="Vuong H."/>
            <person name="Weaver B."/>
            <person name="Ciecko A."/>
            <person name="Tallon L."/>
            <person name="Jackson J."/>
            <person name="Pai G."/>
            <person name="Aken S.V."/>
            <person name="Utterback T."/>
            <person name="Reidmuller S."/>
            <person name="Feldblyum T."/>
            <person name="Hsiao J."/>
            <person name="Zismann V."/>
            <person name="Iobst S."/>
            <person name="de Vazeille A.R."/>
            <person name="Buell C.R."/>
            <person name="Ying K."/>
            <person name="Li Y."/>
            <person name="Lu T."/>
            <person name="Huang Y."/>
            <person name="Zhao Q."/>
            <person name="Feng Q."/>
            <person name="Zhang L."/>
            <person name="Zhu J."/>
            <person name="Weng Q."/>
            <person name="Mu J."/>
            <person name="Lu Y."/>
            <person name="Fan D."/>
            <person name="Liu Y."/>
            <person name="Guan J."/>
            <person name="Zhang Y."/>
            <person name="Yu S."/>
            <person name="Liu X."/>
            <person name="Zhang Y."/>
            <person name="Hong G."/>
            <person name="Han B."/>
            <person name="Choisne N."/>
            <person name="Demange N."/>
            <person name="Orjeda G."/>
            <person name="Samain S."/>
            <person name="Cattolico L."/>
            <person name="Pelletier E."/>
            <person name="Couloux A."/>
            <person name="Segurens B."/>
            <person name="Wincker P."/>
            <person name="D'Hont A."/>
            <person name="Scarpelli C."/>
            <person name="Weissenbach J."/>
            <person name="Salanoubat M."/>
            <person name="Quetier F."/>
            <person name="Yu Y."/>
            <person name="Kim H.R."/>
            <person name="Rambo T."/>
            <person name="Currie J."/>
            <person name="Collura K."/>
            <person name="Luo M."/>
            <person name="Yang T."/>
            <person name="Ammiraju J.S.S."/>
            <person name="Engler F."/>
            <person name="Soderlund C."/>
            <person name="Wing R.A."/>
            <person name="Palmer L.E."/>
            <person name="de la Bastide M."/>
            <person name="Spiegel L."/>
            <person name="Nascimento L."/>
            <person name="Zutavern T."/>
            <person name="O'Shaughnessy A."/>
            <person name="Dike S."/>
            <person name="Dedhia N."/>
            <person name="Preston R."/>
            <person name="Balija V."/>
            <person name="McCombie W.R."/>
            <person name="Chow T."/>
            <person name="Chen H."/>
            <person name="Chung M."/>
            <person name="Chen C."/>
            <person name="Shaw J."/>
            <person name="Wu H."/>
            <person name="Hsiao K."/>
            <person name="Chao Y."/>
            <person name="Chu M."/>
            <person name="Cheng C."/>
            <person name="Hour A."/>
            <person name="Lee P."/>
            <person name="Lin S."/>
            <person name="Lin Y."/>
            <person name="Liou J."/>
            <person name="Liu S."/>
            <person name="Hsing Y."/>
            <person name="Raghuvanshi S."/>
            <person name="Mohanty A."/>
            <person name="Bharti A.K."/>
            <person name="Gaur A."/>
            <person name="Gupta V."/>
            <person name="Kumar D."/>
            <person name="Ravi V."/>
            <person name="Vij S."/>
            <person name="Kapur A."/>
            <person name="Khurana P."/>
            <person name="Khurana P."/>
            <person name="Khurana J.P."/>
            <person name="Tyagi A.K."/>
            <person name="Gaikwad K."/>
            <person name="Singh A."/>
            <person name="Dalal V."/>
            <person name="Srivastava S."/>
            <person name="Dixit A."/>
            <person name="Pal A.K."/>
            <person name="Ghazi I.A."/>
            <person name="Yadav M."/>
            <person name="Pandit A."/>
            <person name="Bhargava A."/>
            <person name="Sureshbabu K."/>
            <person name="Batra K."/>
            <person name="Sharma T.R."/>
            <person name="Mohapatra T."/>
            <person name="Singh N.K."/>
            <person name="Messing J."/>
            <person name="Nelson A.B."/>
            <person name="Fuks G."/>
            <person name="Kavchok S."/>
            <person name="Keizer G."/>
            <person name="Linton E."/>
            <person name="Llaca V."/>
            <person name="Song R."/>
            <person name="Tanyolac B."/>
            <person name="Young S."/>
            <person name="Ho-Il K."/>
            <person name="Hahn J.H."/>
            <person name="Sangsakoo G."/>
            <person name="Vanavichit A."/>
            <person name="de Mattos Luiz.A.T."/>
            <person name="Zimmer P.D."/>
            <person name="Malone G."/>
            <person name="Dellagostin O."/>
            <person name="de Oliveira A.C."/>
            <person name="Bevan M."/>
            <person name="Bancroft I."/>
            <person name="Minx P."/>
            <person name="Cordum H."/>
            <person name="Wilson R."/>
            <person name="Cheng Z."/>
            <person name="Jin W."/>
            <person name="Jiang J."/>
            <person name="Leong S.A."/>
            <person name="Iwama H."/>
            <person name="Gojobori T."/>
            <person name="Itoh T."/>
            <person name="Niimura Y."/>
            <person name="Fujii Y."/>
            <person name="Habara T."/>
            <person name="Sakai H."/>
            <person name="Sato Y."/>
            <person name="Wilson G."/>
            <person name="Kumar K."/>
            <person name="McCouch S."/>
            <person name="Juretic N."/>
            <person name="Hoen D."/>
            <person name="Wright S."/>
            <person name="Bruskiewich R."/>
            <person name="Bureau T."/>
            <person name="Miyao A."/>
            <person name="Hirochika H."/>
            <person name="Nishikawa T."/>
            <person name="Kadowaki K."/>
            <person name="Sugiura M."/>
            <person name="Burr B."/>
            <person name="Sasaki T."/>
        </authorList>
    </citation>
    <scope>NUCLEOTIDE SEQUENCE [LARGE SCALE GENOMIC DNA]</scope>
    <source>
        <strain evidence="3">cv. Nipponbare</strain>
    </source>
</reference>
<evidence type="ECO:0000313" key="3">
    <source>
        <dbReference type="Proteomes" id="UP000059680"/>
    </source>
</evidence>
<accession>A0A0P0WLX6</accession>
<protein>
    <submittedName>
        <fullName evidence="2">Os05g0392900 protein</fullName>
    </submittedName>
</protein>
<proteinExistence type="predicted"/>
<keyword evidence="3" id="KW-1185">Reference proteome</keyword>
<dbReference type="AlphaFoldDB" id="A0A0P0WLX6"/>
<dbReference type="EMBL" id="AP014961">
    <property type="protein sequence ID" value="BAS93863.1"/>
    <property type="molecule type" value="Genomic_DNA"/>
</dbReference>
<dbReference type="Proteomes" id="UP000059680">
    <property type="component" value="Chromosome 5"/>
</dbReference>
<dbReference type="Gramene" id="Os05t0392900-01">
    <property type="protein sequence ID" value="Os05t0392900-01"/>
    <property type="gene ID" value="Os05g0392900"/>
</dbReference>
<reference evidence="2 3" key="2">
    <citation type="journal article" date="2013" name="Plant Cell Physiol.">
        <title>Rice Annotation Project Database (RAP-DB): an integrative and interactive database for rice genomics.</title>
        <authorList>
            <person name="Sakai H."/>
            <person name="Lee S.S."/>
            <person name="Tanaka T."/>
            <person name="Numa H."/>
            <person name="Kim J."/>
            <person name="Kawahara Y."/>
            <person name="Wakimoto H."/>
            <person name="Yang C.C."/>
            <person name="Iwamoto M."/>
            <person name="Abe T."/>
            <person name="Yamada Y."/>
            <person name="Muto A."/>
            <person name="Inokuchi H."/>
            <person name="Ikemura T."/>
            <person name="Matsumoto T."/>
            <person name="Sasaki T."/>
            <person name="Itoh T."/>
        </authorList>
    </citation>
    <scope>NUCLEOTIDE SEQUENCE [LARGE SCALE GENOMIC DNA]</scope>
    <source>
        <strain evidence="3">cv. Nipponbare</strain>
    </source>
</reference>
<organism evidence="2 3">
    <name type="scientific">Oryza sativa subsp. japonica</name>
    <name type="common">Rice</name>
    <dbReference type="NCBI Taxonomy" id="39947"/>
    <lineage>
        <taxon>Eukaryota</taxon>
        <taxon>Viridiplantae</taxon>
        <taxon>Streptophyta</taxon>
        <taxon>Embryophyta</taxon>
        <taxon>Tracheophyta</taxon>
        <taxon>Spermatophyta</taxon>
        <taxon>Magnoliopsida</taxon>
        <taxon>Liliopsida</taxon>
        <taxon>Poales</taxon>
        <taxon>Poaceae</taxon>
        <taxon>BOP clade</taxon>
        <taxon>Oryzoideae</taxon>
        <taxon>Oryzeae</taxon>
        <taxon>Oryzinae</taxon>
        <taxon>Oryza</taxon>
        <taxon>Oryza sativa</taxon>
    </lineage>
</organism>
<dbReference type="InParanoid" id="A0A0P0WLX6"/>
<evidence type="ECO:0000256" key="1">
    <source>
        <dbReference type="SAM" id="MobiDB-lite"/>
    </source>
</evidence>
<evidence type="ECO:0000313" key="2">
    <source>
        <dbReference type="EMBL" id="BAS93863.1"/>
    </source>
</evidence>
<dbReference type="PaxDb" id="39947-A0A0P0WLX6"/>
<reference evidence="2 3" key="3">
    <citation type="journal article" date="2013" name="Rice">
        <title>Improvement of the Oryza sativa Nipponbare reference genome using next generation sequence and optical map data.</title>
        <authorList>
            <person name="Kawahara Y."/>
            <person name="de la Bastide M."/>
            <person name="Hamilton J.P."/>
            <person name="Kanamori H."/>
            <person name="McCombie W.R."/>
            <person name="Ouyang S."/>
            <person name="Schwartz D.C."/>
            <person name="Tanaka T."/>
            <person name="Wu J."/>
            <person name="Zhou S."/>
            <person name="Childs K.L."/>
            <person name="Davidson R.M."/>
            <person name="Lin H."/>
            <person name="Quesada-Ocampo L."/>
            <person name="Vaillancourt B."/>
            <person name="Sakai H."/>
            <person name="Lee S.S."/>
            <person name="Kim J."/>
            <person name="Numa H."/>
            <person name="Itoh T."/>
            <person name="Buell C.R."/>
            <person name="Matsumoto T."/>
        </authorList>
    </citation>
    <scope>NUCLEOTIDE SEQUENCE [LARGE SCALE GENOMIC DNA]</scope>
    <source>
        <strain evidence="3">cv. Nipponbare</strain>
    </source>
</reference>